<dbReference type="Proteomes" id="UP001589645">
    <property type="component" value="Unassembled WGS sequence"/>
</dbReference>
<evidence type="ECO:0000313" key="2">
    <source>
        <dbReference type="EMBL" id="MFB9135445.1"/>
    </source>
</evidence>
<sequence>MSNLIKFGSVLLALSAGFIAAKWFNAPVQPTDLKALNDYCVVSSQTCVQQNVTIKANSDTVHPLIPSQLSVTWVDTAAKQLLLTLEGREMEMGKVKFILNRTSGDQFQGEVILPVCTSDEMTWVGELSDGSSSVKTAIRMKR</sequence>
<evidence type="ECO:0000313" key="3">
    <source>
        <dbReference type="Proteomes" id="UP001589645"/>
    </source>
</evidence>
<accession>A0ABV5HNB5</accession>
<gene>
    <name evidence="2" type="ORF">ACFFUV_10780</name>
</gene>
<reference evidence="2 3" key="1">
    <citation type="submission" date="2024-09" db="EMBL/GenBank/DDBJ databases">
        <authorList>
            <person name="Sun Q."/>
            <person name="Mori K."/>
        </authorList>
    </citation>
    <scope>NUCLEOTIDE SEQUENCE [LARGE SCALE GENOMIC DNA]</scope>
    <source>
        <strain evidence="2 3">CECT 8064</strain>
    </source>
</reference>
<dbReference type="EMBL" id="JBHMEP010000002">
    <property type="protein sequence ID" value="MFB9135445.1"/>
    <property type="molecule type" value="Genomic_DNA"/>
</dbReference>
<organism evidence="2 3">
    <name type="scientific">Vibrio olivae</name>
    <dbReference type="NCBI Taxonomy" id="1243002"/>
    <lineage>
        <taxon>Bacteria</taxon>
        <taxon>Pseudomonadati</taxon>
        <taxon>Pseudomonadota</taxon>
        <taxon>Gammaproteobacteria</taxon>
        <taxon>Vibrionales</taxon>
        <taxon>Vibrionaceae</taxon>
        <taxon>Vibrio</taxon>
    </lineage>
</organism>
<comment type="caution">
    <text evidence="2">The sequence shown here is derived from an EMBL/GenBank/DDBJ whole genome shotgun (WGS) entry which is preliminary data.</text>
</comment>
<evidence type="ECO:0000256" key="1">
    <source>
        <dbReference type="SAM" id="SignalP"/>
    </source>
</evidence>
<keyword evidence="3" id="KW-1185">Reference proteome</keyword>
<protein>
    <submittedName>
        <fullName evidence="2">Uncharacterized protein</fullName>
    </submittedName>
</protein>
<keyword evidence="1" id="KW-0732">Signal</keyword>
<name>A0ABV5HNB5_9VIBR</name>
<dbReference type="RefSeq" id="WP_390192324.1">
    <property type="nucleotide sequence ID" value="NZ_JBHMEP010000002.1"/>
</dbReference>
<feature type="chain" id="PRO_5046161979" evidence="1">
    <location>
        <begin position="22"/>
        <end position="142"/>
    </location>
</feature>
<feature type="signal peptide" evidence="1">
    <location>
        <begin position="1"/>
        <end position="21"/>
    </location>
</feature>
<proteinExistence type="predicted"/>